<comment type="caution">
    <text evidence="2">The sequence shown here is derived from an EMBL/GenBank/DDBJ whole genome shotgun (WGS) entry which is preliminary data.</text>
</comment>
<sequence>MADVEGQSLPAESSMHREPDYKAKGDELENVFSDGVVDGTQNVADTQRKTSLTSGVERHSSSSSCDMAPPPHVRRRTRSGGLIRDLITSVEEESKEKGREYYEEEMEWVQQPEHPHVKKRHPHGDKKHPHGVAEKIPCNLQRRRG</sequence>
<evidence type="ECO:0000256" key="1">
    <source>
        <dbReference type="SAM" id="MobiDB-lite"/>
    </source>
</evidence>
<feature type="compositionally biased region" description="Basic and acidic residues" evidence="1">
    <location>
        <begin position="14"/>
        <end position="27"/>
    </location>
</feature>
<protein>
    <submittedName>
        <fullName evidence="2">Uncharacterized protein</fullName>
    </submittedName>
</protein>
<dbReference type="AlphaFoldDB" id="A0AAD9KK99"/>
<feature type="compositionally biased region" description="Polar residues" evidence="1">
    <location>
        <begin position="39"/>
        <end position="54"/>
    </location>
</feature>
<accession>A0AAD9KK99</accession>
<evidence type="ECO:0000313" key="2">
    <source>
        <dbReference type="EMBL" id="KAK2172230.1"/>
    </source>
</evidence>
<feature type="compositionally biased region" description="Basic residues" evidence="1">
    <location>
        <begin position="116"/>
        <end position="130"/>
    </location>
</feature>
<evidence type="ECO:0000313" key="3">
    <source>
        <dbReference type="Proteomes" id="UP001209878"/>
    </source>
</evidence>
<gene>
    <name evidence="2" type="ORF">NP493_980g00060</name>
</gene>
<dbReference type="Proteomes" id="UP001209878">
    <property type="component" value="Unassembled WGS sequence"/>
</dbReference>
<name>A0AAD9KK99_RIDPI</name>
<proteinExistence type="predicted"/>
<reference evidence="2" key="1">
    <citation type="journal article" date="2023" name="Mol. Biol. Evol.">
        <title>Third-Generation Sequencing Reveals the Adaptive Role of the Epigenome in Three Deep-Sea Polychaetes.</title>
        <authorList>
            <person name="Perez M."/>
            <person name="Aroh O."/>
            <person name="Sun Y."/>
            <person name="Lan Y."/>
            <person name="Juniper S.K."/>
            <person name="Young C.R."/>
            <person name="Angers B."/>
            <person name="Qian P.Y."/>
        </authorList>
    </citation>
    <scope>NUCLEOTIDE SEQUENCE</scope>
    <source>
        <strain evidence="2">R07B-5</strain>
    </source>
</reference>
<feature type="region of interest" description="Disordered" evidence="1">
    <location>
        <begin position="1"/>
        <end position="80"/>
    </location>
</feature>
<organism evidence="2 3">
    <name type="scientific">Ridgeia piscesae</name>
    <name type="common">Tubeworm</name>
    <dbReference type="NCBI Taxonomy" id="27915"/>
    <lineage>
        <taxon>Eukaryota</taxon>
        <taxon>Metazoa</taxon>
        <taxon>Spiralia</taxon>
        <taxon>Lophotrochozoa</taxon>
        <taxon>Annelida</taxon>
        <taxon>Polychaeta</taxon>
        <taxon>Sedentaria</taxon>
        <taxon>Canalipalpata</taxon>
        <taxon>Sabellida</taxon>
        <taxon>Siboglinidae</taxon>
        <taxon>Ridgeia</taxon>
    </lineage>
</organism>
<feature type="region of interest" description="Disordered" evidence="1">
    <location>
        <begin position="103"/>
        <end position="145"/>
    </location>
</feature>
<dbReference type="EMBL" id="JAODUO010000980">
    <property type="protein sequence ID" value="KAK2172230.1"/>
    <property type="molecule type" value="Genomic_DNA"/>
</dbReference>
<keyword evidence="3" id="KW-1185">Reference proteome</keyword>